<dbReference type="Gene3D" id="3.80.10.10">
    <property type="entry name" value="Ribonuclease Inhibitor"/>
    <property type="match status" value="1"/>
</dbReference>
<gene>
    <name evidence="1" type="ORF">R3P38DRAFT_3211583</name>
</gene>
<protein>
    <submittedName>
        <fullName evidence="1">Uncharacterized protein</fullName>
    </submittedName>
</protein>
<reference evidence="1 2" key="1">
    <citation type="journal article" date="2024" name="J Genomics">
        <title>Draft genome sequencing and assembly of Favolaschia claudopus CIRM-BRFM 2984 isolated from oak limbs.</title>
        <authorList>
            <person name="Navarro D."/>
            <person name="Drula E."/>
            <person name="Chaduli D."/>
            <person name="Cazenave R."/>
            <person name="Ahrendt S."/>
            <person name="Wang J."/>
            <person name="Lipzen A."/>
            <person name="Daum C."/>
            <person name="Barry K."/>
            <person name="Grigoriev I.V."/>
            <person name="Favel A."/>
            <person name="Rosso M.N."/>
            <person name="Martin F."/>
        </authorList>
    </citation>
    <scope>NUCLEOTIDE SEQUENCE [LARGE SCALE GENOMIC DNA]</scope>
    <source>
        <strain evidence="1 2">CIRM-BRFM 2984</strain>
    </source>
</reference>
<evidence type="ECO:0000313" key="2">
    <source>
        <dbReference type="Proteomes" id="UP001362999"/>
    </source>
</evidence>
<dbReference type="Proteomes" id="UP001362999">
    <property type="component" value="Unassembled WGS sequence"/>
</dbReference>
<sequence>MDLSQLAIGPLASGNLPGAFGSQPFESLIKSLIDASEEKIALHARSLKLVLCPVRKLPDELLAMIMRLTLEKNSRRIDAATLVVCALRLTQLPIQYKKPDGYSADYIAATRVHLERSAPLPIEIDLDHCAEPPPALVDALFSTASRWKSLSFSSGPTAIFDALAKLPPDSLKLLEEAAGTLWDSVPATYAFLCAPRLRKVNLHLYNHASNPPPMPWAQLTALDLSMAAISAGFDILVQCTNVVRAKLYAEPPRVEPTGSSSDAPVTLPFLEDLNVSIYGDHLGACFGRLSLPKLRKLEISFTDPMGSGDWSPANSSIFTQFQLRSPNIEDFSLSICDIHPPELREILTHVPRLTDLHLECCFESIDDDVLEHLEYAELDTVHLTPQLQRLHLAMIGDSFDEDRLLAMIKSRWWSAAALQALPVPPPVARWERVYIYRGESDVELSGSFKRAVRKLKTQGLEIEVS</sequence>
<name>A0AAW0AFV7_9AGAR</name>
<proteinExistence type="predicted"/>
<evidence type="ECO:0000313" key="1">
    <source>
        <dbReference type="EMBL" id="KAK7007931.1"/>
    </source>
</evidence>
<dbReference type="EMBL" id="JAWWNJ010000069">
    <property type="protein sequence ID" value="KAK7007931.1"/>
    <property type="molecule type" value="Genomic_DNA"/>
</dbReference>
<dbReference type="AlphaFoldDB" id="A0AAW0AFV7"/>
<accession>A0AAW0AFV7</accession>
<organism evidence="1 2">
    <name type="scientific">Favolaschia claudopus</name>
    <dbReference type="NCBI Taxonomy" id="2862362"/>
    <lineage>
        <taxon>Eukaryota</taxon>
        <taxon>Fungi</taxon>
        <taxon>Dikarya</taxon>
        <taxon>Basidiomycota</taxon>
        <taxon>Agaricomycotina</taxon>
        <taxon>Agaricomycetes</taxon>
        <taxon>Agaricomycetidae</taxon>
        <taxon>Agaricales</taxon>
        <taxon>Marasmiineae</taxon>
        <taxon>Mycenaceae</taxon>
        <taxon>Favolaschia</taxon>
    </lineage>
</organism>
<dbReference type="SUPFAM" id="SSF52047">
    <property type="entry name" value="RNI-like"/>
    <property type="match status" value="1"/>
</dbReference>
<dbReference type="InterPro" id="IPR032675">
    <property type="entry name" value="LRR_dom_sf"/>
</dbReference>
<comment type="caution">
    <text evidence="1">The sequence shown here is derived from an EMBL/GenBank/DDBJ whole genome shotgun (WGS) entry which is preliminary data.</text>
</comment>
<keyword evidence="2" id="KW-1185">Reference proteome</keyword>